<keyword evidence="2" id="KW-0436">Ligase</keyword>
<dbReference type="InterPro" id="IPR045851">
    <property type="entry name" value="AMP-bd_C_sf"/>
</dbReference>
<name>A0A068S2M5_9FUNG</name>
<keyword evidence="6" id="KW-1185">Reference proteome</keyword>
<comment type="caution">
    <text evidence="5">The sequence shown here is derived from an EMBL/GenBank/DDBJ whole genome shotgun (WGS) entry which is preliminary data.</text>
</comment>
<dbReference type="PANTHER" id="PTHR24096">
    <property type="entry name" value="LONG-CHAIN-FATTY-ACID--COA LIGASE"/>
    <property type="match status" value="1"/>
</dbReference>
<evidence type="ECO:0000313" key="5">
    <source>
        <dbReference type="EMBL" id="CDH55491.1"/>
    </source>
</evidence>
<dbReference type="STRING" id="1263082.A0A068S2M5"/>
<dbReference type="FunFam" id="3.30.300.30:FF:000007">
    <property type="entry name" value="4-coumarate--CoA ligase 2"/>
    <property type="match status" value="1"/>
</dbReference>
<feature type="domain" description="AMP-dependent synthetase/ligase" evidence="3">
    <location>
        <begin position="21"/>
        <end position="406"/>
    </location>
</feature>
<dbReference type="Proteomes" id="UP000027586">
    <property type="component" value="Unassembled WGS sequence"/>
</dbReference>
<dbReference type="InterPro" id="IPR025110">
    <property type="entry name" value="AMP-bd_C"/>
</dbReference>
<evidence type="ECO:0000259" key="4">
    <source>
        <dbReference type="Pfam" id="PF13193"/>
    </source>
</evidence>
<evidence type="ECO:0000313" key="6">
    <source>
        <dbReference type="Proteomes" id="UP000027586"/>
    </source>
</evidence>
<comment type="similarity">
    <text evidence="1">Belongs to the ATP-dependent AMP-binding enzyme family.</text>
</comment>
<gene>
    <name evidence="5" type="ORF">LCOR_06631.1</name>
</gene>
<dbReference type="AlphaFoldDB" id="A0A068S2M5"/>
<dbReference type="OrthoDB" id="1898221at2759"/>
<dbReference type="Gene3D" id="3.40.50.12780">
    <property type="entry name" value="N-terminal domain of ligase-like"/>
    <property type="match status" value="1"/>
</dbReference>
<dbReference type="Pfam" id="PF00501">
    <property type="entry name" value="AMP-binding"/>
    <property type="match status" value="1"/>
</dbReference>
<sequence>MYSTPYEYTNVVDMVLSNQYKKPEHHTLFIDARTGESLTLYGLRRLIGTFHAGLLRFGLKMGDAVCTFIPNNIYMAPIYMGTMSAGIAISPANTSYVSSELQRQLQISNAKVLIAHPSNLDTALDAAAAVGLPRTSVFSIIRDPKQRVPLWSDVFIDYSQPALSPIPMTHQESVDTTAYLCFSSGTTGKSKGVITSHYNVISMVMETNKFAGIFQMDPPPQKVMTAVIPLYHFSGVHRYMNSGIPQGATTVIVEKYSVRTLCDTIQRFKVTDFTAAPPIIIHLVNRPECDEYDLSSLQAVGCGSAPLSPAIIERFKAKYKVPLTQGYGLTEMSPVITYQLPEWARPDSVGRLAPFMKAKIVDPSSGRGKQWKEKKVDEEMLTCQAELGVNEPGELCVKGPNVTQGYKDNPEATANTIDKDGWFHTGDIVRVDEEGNYYVVDRIKELIKYKGFQVAPVELEAVLLQCPHVADAGVIGVYDETQGTEIPLAFVVTHQHSMQQNSKTELETTIRDWVNARVANHKRLRGGVRIIDAIPKNGAGKILRKDMKAIYENQQKRLSKL</sequence>
<feature type="domain" description="AMP-binding enzyme C-terminal" evidence="4">
    <location>
        <begin position="458"/>
        <end position="541"/>
    </location>
</feature>
<reference evidence="5" key="1">
    <citation type="submission" date="2013-08" db="EMBL/GenBank/DDBJ databases">
        <title>Gene expansion shapes genome architecture in the human pathogen Lichtheimia corymbifera: an evolutionary genomics analysis in the ancient terrestrial Mucorales (Mucoromycotina).</title>
        <authorList>
            <person name="Schwartze V.U."/>
            <person name="Winter S."/>
            <person name="Shelest E."/>
            <person name="Marcet-Houben M."/>
            <person name="Horn F."/>
            <person name="Wehner S."/>
            <person name="Hoffmann K."/>
            <person name="Riege K."/>
            <person name="Sammeth M."/>
            <person name="Nowrousian M."/>
            <person name="Valiante V."/>
            <person name="Linde J."/>
            <person name="Jacobsen I.D."/>
            <person name="Marz M."/>
            <person name="Brakhage A.A."/>
            <person name="Gabaldon T."/>
            <person name="Bocker S."/>
            <person name="Voigt K."/>
        </authorList>
    </citation>
    <scope>NUCLEOTIDE SEQUENCE [LARGE SCALE GENOMIC DNA]</scope>
    <source>
        <strain evidence="5">FSU 9682</strain>
    </source>
</reference>
<protein>
    <submittedName>
        <fullName evidence="5">Phenylacetyl-ligase</fullName>
    </submittedName>
</protein>
<dbReference type="EMBL" id="CBTN010000030">
    <property type="protein sequence ID" value="CDH55491.1"/>
    <property type="molecule type" value="Genomic_DNA"/>
</dbReference>
<dbReference type="InterPro" id="IPR042099">
    <property type="entry name" value="ANL_N_sf"/>
</dbReference>
<dbReference type="InterPro" id="IPR000873">
    <property type="entry name" value="AMP-dep_synth/lig_dom"/>
</dbReference>
<dbReference type="InterPro" id="IPR020845">
    <property type="entry name" value="AMP-binding_CS"/>
</dbReference>
<accession>A0A068S2M5</accession>
<dbReference type="GO" id="GO:0016405">
    <property type="term" value="F:CoA-ligase activity"/>
    <property type="evidence" value="ECO:0007669"/>
    <property type="project" value="TreeGrafter"/>
</dbReference>
<evidence type="ECO:0000259" key="3">
    <source>
        <dbReference type="Pfam" id="PF00501"/>
    </source>
</evidence>
<dbReference type="PROSITE" id="PS00455">
    <property type="entry name" value="AMP_BINDING"/>
    <property type="match status" value="1"/>
</dbReference>
<dbReference type="CDD" id="cd05911">
    <property type="entry name" value="Firefly_Luc_like"/>
    <property type="match status" value="1"/>
</dbReference>
<proteinExistence type="inferred from homology"/>
<evidence type="ECO:0000256" key="1">
    <source>
        <dbReference type="ARBA" id="ARBA00006432"/>
    </source>
</evidence>
<dbReference type="VEuPathDB" id="FungiDB:LCOR_06631.1"/>
<dbReference type="Pfam" id="PF13193">
    <property type="entry name" value="AMP-binding_C"/>
    <property type="match status" value="1"/>
</dbReference>
<dbReference type="Gene3D" id="3.30.300.30">
    <property type="match status" value="1"/>
</dbReference>
<organism evidence="5 6">
    <name type="scientific">Lichtheimia corymbifera JMRC:FSU:9682</name>
    <dbReference type="NCBI Taxonomy" id="1263082"/>
    <lineage>
        <taxon>Eukaryota</taxon>
        <taxon>Fungi</taxon>
        <taxon>Fungi incertae sedis</taxon>
        <taxon>Mucoromycota</taxon>
        <taxon>Mucoromycotina</taxon>
        <taxon>Mucoromycetes</taxon>
        <taxon>Mucorales</taxon>
        <taxon>Lichtheimiaceae</taxon>
        <taxon>Lichtheimia</taxon>
    </lineage>
</organism>
<dbReference type="SUPFAM" id="SSF56801">
    <property type="entry name" value="Acetyl-CoA synthetase-like"/>
    <property type="match status" value="1"/>
</dbReference>
<evidence type="ECO:0000256" key="2">
    <source>
        <dbReference type="ARBA" id="ARBA00022598"/>
    </source>
</evidence>
<dbReference type="PANTHER" id="PTHR24096:SF149">
    <property type="entry name" value="AMP-BINDING DOMAIN-CONTAINING PROTEIN-RELATED"/>
    <property type="match status" value="1"/>
</dbReference>